<evidence type="ECO:0000256" key="3">
    <source>
        <dbReference type="ARBA" id="ARBA00022712"/>
    </source>
</evidence>
<keyword evidence="4" id="KW-0547">Nucleotide-binding</keyword>
<dbReference type="GeneID" id="113717724"/>
<keyword evidence="7" id="KW-1185">Reference proteome</keyword>
<evidence type="ECO:0000256" key="6">
    <source>
        <dbReference type="SAM" id="Phobius"/>
    </source>
</evidence>
<keyword evidence="5" id="KW-0067">ATP-binding</keyword>
<reference evidence="8" key="1">
    <citation type="submission" date="2025-08" db="UniProtKB">
        <authorList>
            <consortium name="RefSeq"/>
        </authorList>
    </citation>
    <scope>IDENTIFICATION</scope>
    <source>
        <tissue evidence="8">Leaves</tissue>
    </source>
</reference>
<evidence type="ECO:0000256" key="5">
    <source>
        <dbReference type="ARBA" id="ARBA00022840"/>
    </source>
</evidence>
<dbReference type="Gene3D" id="1.10.287.890">
    <property type="entry name" value="Crystal structure of tRNA isopentenylpyrophosphate transferase (bh2366) domain"/>
    <property type="match status" value="1"/>
</dbReference>
<evidence type="ECO:0000256" key="1">
    <source>
        <dbReference type="ARBA" id="ARBA00005842"/>
    </source>
</evidence>
<protein>
    <submittedName>
        <fullName evidence="8">Adenylate isopentenyltransferase</fullName>
    </submittedName>
</protein>
<keyword evidence="3" id="KW-0203">Cytokinin biosynthesis</keyword>
<evidence type="ECO:0000256" key="4">
    <source>
        <dbReference type="ARBA" id="ARBA00022741"/>
    </source>
</evidence>
<feature type="transmembrane region" description="Helical" evidence="6">
    <location>
        <begin position="30"/>
        <end position="57"/>
    </location>
</feature>
<gene>
    <name evidence="8" type="primary">LOC113717724</name>
</gene>
<comment type="similarity">
    <text evidence="1">Belongs to the IPP transferase family.</text>
</comment>
<dbReference type="SUPFAM" id="SSF52540">
    <property type="entry name" value="P-loop containing nucleoside triphosphate hydrolases"/>
    <property type="match status" value="1"/>
</dbReference>
<evidence type="ECO:0000313" key="7">
    <source>
        <dbReference type="Proteomes" id="UP001652660"/>
    </source>
</evidence>
<dbReference type="InterPro" id="IPR039657">
    <property type="entry name" value="Dimethylallyltransferase"/>
</dbReference>
<proteinExistence type="inferred from homology"/>
<dbReference type="PANTHER" id="PTHR11088:SF86">
    <property type="entry name" value="ADENYLATE ISOPENTENYLTRANSFERASE 4-RELATED"/>
    <property type="match status" value="1"/>
</dbReference>
<keyword evidence="6" id="KW-1133">Transmembrane helix</keyword>
<dbReference type="Gene3D" id="3.40.50.300">
    <property type="entry name" value="P-loop containing nucleotide triphosphate hydrolases"/>
    <property type="match status" value="1"/>
</dbReference>
<name>A0ABM4W7M3_COFAR</name>
<dbReference type="InterPro" id="IPR027417">
    <property type="entry name" value="P-loop_NTPase"/>
</dbReference>
<keyword evidence="2" id="KW-0808">Transferase</keyword>
<keyword evidence="6" id="KW-0472">Membrane</keyword>
<dbReference type="PANTHER" id="PTHR11088">
    <property type="entry name" value="TRNA DIMETHYLALLYLTRANSFERASE"/>
    <property type="match status" value="1"/>
</dbReference>
<keyword evidence="6" id="KW-0812">Transmembrane</keyword>
<accession>A0ABM4W7M3</accession>
<evidence type="ECO:0000313" key="8">
    <source>
        <dbReference type="RefSeq" id="XP_071927787.1"/>
    </source>
</evidence>
<dbReference type="Pfam" id="PF01715">
    <property type="entry name" value="IPPT"/>
    <property type="match status" value="2"/>
</dbReference>
<evidence type="ECO:0000256" key="2">
    <source>
        <dbReference type="ARBA" id="ARBA00022679"/>
    </source>
</evidence>
<dbReference type="Proteomes" id="UP001652660">
    <property type="component" value="Chromosome 11e"/>
</dbReference>
<dbReference type="RefSeq" id="XP_071927787.1">
    <property type="nucleotide sequence ID" value="XM_072071686.1"/>
</dbReference>
<sequence length="427" mass="48330">MFPVCFMCLARKQYQKYSQSSLQQLLLHPLIFRTTLVLIISYSLFLFCPYHYILLLMNRLSSLLPKKTTNIKTSTSSTTINHRPRHSLSQLSSIFSFFSLKSTSSPETDMTAMNSNNSSSSIHRRQKLKKLVVVMGATGSGKSKLSVDLGTRFFPNSEIVNSDKIQVYRGLDIATNKISMHDRKGVPHHFLGEFDPETEFTPSDFRELAPKTIAQITSRRNLPLIVGGSNSFIYSLLAKRFNSETDVFDESSAINSVSSELRYSCCFLWVDVSLPILNEYLDKRVDEMLDSGMYEELEEYFAREGFAESESASRTGLRKAIGVPEFERYFKRVGLGGGADGSEAEKRLSYEEAVKAIKENTCTLAKRQQEKIQRLKDAGWDLQKIDATEAFRAAMGMTSDSGKRASDIWEKMVVEPSAKIVKRFLME</sequence>
<organism evidence="7 8">
    <name type="scientific">Coffea arabica</name>
    <name type="common">Arabian coffee</name>
    <dbReference type="NCBI Taxonomy" id="13443"/>
    <lineage>
        <taxon>Eukaryota</taxon>
        <taxon>Viridiplantae</taxon>
        <taxon>Streptophyta</taxon>
        <taxon>Embryophyta</taxon>
        <taxon>Tracheophyta</taxon>
        <taxon>Spermatophyta</taxon>
        <taxon>Magnoliopsida</taxon>
        <taxon>eudicotyledons</taxon>
        <taxon>Gunneridae</taxon>
        <taxon>Pentapetalae</taxon>
        <taxon>asterids</taxon>
        <taxon>lamiids</taxon>
        <taxon>Gentianales</taxon>
        <taxon>Rubiaceae</taxon>
        <taxon>Ixoroideae</taxon>
        <taxon>Gardenieae complex</taxon>
        <taxon>Bertiereae - Coffeeae clade</taxon>
        <taxon>Coffeeae</taxon>
        <taxon>Coffea</taxon>
    </lineage>
</organism>